<dbReference type="Proteomes" id="UP001338125">
    <property type="component" value="Unassembled WGS sequence"/>
</dbReference>
<proteinExistence type="predicted"/>
<sequence>MATTILRGFKVSVATLDVFLKAHGVKETSGLPPVPFLDPRESEISMLFHRIMGTGSPTNVKDFRVWIPSRRPHMGSREAYISYTWTTIYAQRELLLDQDLPTKVPQDFETLREYILSFSSQVLPVSIVEGEGRMGLFAVHVDSWGVFEPEEVLARRTAPQYCDQCAAVFYNPISAFSDRQDHREMVHGASENRSPVPNA</sequence>
<evidence type="ECO:0000313" key="1">
    <source>
        <dbReference type="EMBL" id="KAK5994645.1"/>
    </source>
</evidence>
<organism evidence="1 2">
    <name type="scientific">Cladobotryum mycophilum</name>
    <dbReference type="NCBI Taxonomy" id="491253"/>
    <lineage>
        <taxon>Eukaryota</taxon>
        <taxon>Fungi</taxon>
        <taxon>Dikarya</taxon>
        <taxon>Ascomycota</taxon>
        <taxon>Pezizomycotina</taxon>
        <taxon>Sordariomycetes</taxon>
        <taxon>Hypocreomycetidae</taxon>
        <taxon>Hypocreales</taxon>
        <taxon>Hypocreaceae</taxon>
        <taxon>Cladobotryum</taxon>
    </lineage>
</organism>
<protein>
    <recommendedName>
        <fullName evidence="3">C2H2-type domain-containing protein</fullName>
    </recommendedName>
</protein>
<keyword evidence="2" id="KW-1185">Reference proteome</keyword>
<name>A0ABR0SR39_9HYPO</name>
<dbReference type="EMBL" id="JAVFKD010000010">
    <property type="protein sequence ID" value="KAK5994645.1"/>
    <property type="molecule type" value="Genomic_DNA"/>
</dbReference>
<evidence type="ECO:0000313" key="2">
    <source>
        <dbReference type="Proteomes" id="UP001338125"/>
    </source>
</evidence>
<reference evidence="1 2" key="1">
    <citation type="submission" date="2024-01" db="EMBL/GenBank/DDBJ databases">
        <title>Complete genome of Cladobotryum mycophilum ATHUM6906.</title>
        <authorList>
            <person name="Christinaki A.C."/>
            <person name="Myridakis A.I."/>
            <person name="Kouvelis V.N."/>
        </authorList>
    </citation>
    <scope>NUCLEOTIDE SEQUENCE [LARGE SCALE GENOMIC DNA]</scope>
    <source>
        <strain evidence="1 2">ATHUM6906</strain>
    </source>
</reference>
<gene>
    <name evidence="1" type="ORF">PT974_05128</name>
</gene>
<evidence type="ECO:0008006" key="3">
    <source>
        <dbReference type="Google" id="ProtNLM"/>
    </source>
</evidence>
<comment type="caution">
    <text evidence="1">The sequence shown here is derived from an EMBL/GenBank/DDBJ whole genome shotgun (WGS) entry which is preliminary data.</text>
</comment>
<accession>A0ABR0SR39</accession>